<reference evidence="2 3" key="1">
    <citation type="submission" date="2019-11" db="EMBL/GenBank/DDBJ databases">
        <authorList>
            <person name="Holert J."/>
        </authorList>
    </citation>
    <scope>NUCLEOTIDE SEQUENCE [LARGE SCALE GENOMIC DNA]</scope>
    <source>
        <strain evidence="2">SB11_3</strain>
    </source>
</reference>
<evidence type="ECO:0000313" key="2">
    <source>
        <dbReference type="EMBL" id="CAA0107915.1"/>
    </source>
</evidence>
<organism evidence="2 3">
    <name type="scientific">BD1-7 clade bacterium</name>
    <dbReference type="NCBI Taxonomy" id="2029982"/>
    <lineage>
        <taxon>Bacteria</taxon>
        <taxon>Pseudomonadati</taxon>
        <taxon>Pseudomonadota</taxon>
        <taxon>Gammaproteobacteria</taxon>
        <taxon>Cellvibrionales</taxon>
        <taxon>Spongiibacteraceae</taxon>
        <taxon>BD1-7 clade</taxon>
    </lineage>
</organism>
<keyword evidence="1" id="KW-0732">Signal</keyword>
<dbReference type="AlphaFoldDB" id="A0A5S9PTZ3"/>
<evidence type="ECO:0008006" key="4">
    <source>
        <dbReference type="Google" id="ProtNLM"/>
    </source>
</evidence>
<feature type="chain" id="PRO_5024864616" description="Lipocalin-like domain-containing protein" evidence="1">
    <location>
        <begin position="24"/>
        <end position="325"/>
    </location>
</feature>
<name>A0A5S9PTZ3_9GAMM</name>
<evidence type="ECO:0000256" key="1">
    <source>
        <dbReference type="SAM" id="SignalP"/>
    </source>
</evidence>
<evidence type="ECO:0000313" key="3">
    <source>
        <dbReference type="Proteomes" id="UP000441399"/>
    </source>
</evidence>
<dbReference type="OrthoDB" id="9873203at2"/>
<proteinExistence type="predicted"/>
<gene>
    <name evidence="2" type="ORF">OPDIPICF_01279</name>
</gene>
<protein>
    <recommendedName>
        <fullName evidence="4">Lipocalin-like domain-containing protein</fullName>
    </recommendedName>
</protein>
<feature type="signal peptide" evidence="1">
    <location>
        <begin position="1"/>
        <end position="23"/>
    </location>
</feature>
<accession>A0A5S9PTZ3</accession>
<dbReference type="EMBL" id="CACSIO010000012">
    <property type="protein sequence ID" value="CAA0107915.1"/>
    <property type="molecule type" value="Genomic_DNA"/>
</dbReference>
<dbReference type="PROSITE" id="PS51257">
    <property type="entry name" value="PROKAR_LIPOPROTEIN"/>
    <property type="match status" value="1"/>
</dbReference>
<dbReference type="Proteomes" id="UP000441399">
    <property type="component" value="Unassembled WGS sequence"/>
</dbReference>
<keyword evidence="3" id="KW-1185">Reference proteome</keyword>
<sequence>MTALFRRILVTPLALAVLTVVTACDTSDSAQNPADSRFDANQYERLIASPEPDSLEGRWLLIGEGKLQRKESAYVNNVPRLEEEYQEHFKIRQIVHLRSGHEGEKMHFISCDGMGERPVRRKNGRLTTTFGAKANPLTLEVVSNSHMLGNQIYSENFSDTKSLEYALQIKLHRLAPDAITLGSAVLQTELMGLPTTPSSLLCFSESVGEFTQTNHNKTPEDPEYLQSGATQRLQVVANTTLDDQDMILDLAEIRDNLGVKEISASMQLNGKGTEDAIYSFWKRGGGSAPSMDIQFEESTAEGIKAAFSGKADTNQAFKGDIQISL</sequence>